<evidence type="ECO:0000313" key="2">
    <source>
        <dbReference type="Proteomes" id="UP001140502"/>
    </source>
</evidence>
<accession>A0A9W8W9D2</accession>
<dbReference type="EMBL" id="JAPEUR010000181">
    <property type="protein sequence ID" value="KAJ4316437.1"/>
    <property type="molecule type" value="Genomic_DNA"/>
</dbReference>
<comment type="caution">
    <text evidence="1">The sequence shown here is derived from an EMBL/GenBank/DDBJ whole genome shotgun (WGS) entry which is preliminary data.</text>
</comment>
<protein>
    <submittedName>
        <fullName evidence="1">Uncharacterized protein</fullName>
    </submittedName>
</protein>
<dbReference type="AlphaFoldDB" id="A0A9W8W9D2"/>
<keyword evidence="2" id="KW-1185">Reference proteome</keyword>
<evidence type="ECO:0000313" key="1">
    <source>
        <dbReference type="EMBL" id="KAJ4316437.1"/>
    </source>
</evidence>
<sequence>MPNTSDWDNADFLMDLGIALFTAAQANKALPVPVKEAVEAYLKERGWNTSFDAVRFSFLLWNQT</sequence>
<proteinExistence type="predicted"/>
<gene>
    <name evidence="1" type="ORF">N0V84_007875</name>
</gene>
<organism evidence="1 2">
    <name type="scientific">Fusarium piperis</name>
    <dbReference type="NCBI Taxonomy" id="1435070"/>
    <lineage>
        <taxon>Eukaryota</taxon>
        <taxon>Fungi</taxon>
        <taxon>Dikarya</taxon>
        <taxon>Ascomycota</taxon>
        <taxon>Pezizomycotina</taxon>
        <taxon>Sordariomycetes</taxon>
        <taxon>Hypocreomycetidae</taxon>
        <taxon>Hypocreales</taxon>
        <taxon>Nectriaceae</taxon>
        <taxon>Fusarium</taxon>
        <taxon>Fusarium solani species complex</taxon>
    </lineage>
</organism>
<name>A0A9W8W9D2_9HYPO</name>
<reference evidence="1" key="1">
    <citation type="submission" date="2022-10" db="EMBL/GenBank/DDBJ databases">
        <title>Tapping the CABI collections for fungal endophytes: first genome assemblies for Collariella, Neodidymelliopsis, Ascochyta clinopodiicola, Didymella pomorum, Didymosphaeria variabile, Neocosmospora piperis and Neocucurbitaria cava.</title>
        <authorList>
            <person name="Hill R."/>
        </authorList>
    </citation>
    <scope>NUCLEOTIDE SEQUENCE</scope>
    <source>
        <strain evidence="1">IMI 366586</strain>
    </source>
</reference>
<dbReference type="OrthoDB" id="4777826at2759"/>
<dbReference type="Proteomes" id="UP001140502">
    <property type="component" value="Unassembled WGS sequence"/>
</dbReference>